<dbReference type="PANTHER" id="PTHR35908:SF1">
    <property type="entry name" value="CONSERVED PROTEIN"/>
    <property type="match status" value="1"/>
</dbReference>
<name>A0A7Y9LS50_9MICC</name>
<dbReference type="InterPro" id="IPR041581">
    <property type="entry name" value="Glyoxalase_6"/>
</dbReference>
<evidence type="ECO:0000313" key="2">
    <source>
        <dbReference type="EMBL" id="NYE94577.1"/>
    </source>
</evidence>
<dbReference type="SUPFAM" id="SSF54593">
    <property type="entry name" value="Glyoxalase/Bleomycin resistance protein/Dihydroxybiphenyl dioxygenase"/>
    <property type="match status" value="1"/>
</dbReference>
<protein>
    <recommendedName>
        <fullName evidence="1">Glyoxalase-like domain-containing protein</fullName>
    </recommendedName>
</protein>
<dbReference type="Gene3D" id="3.10.180.10">
    <property type="entry name" value="2,3-Dihydroxybiphenyl 1,2-Dioxygenase, domain 1"/>
    <property type="match status" value="1"/>
</dbReference>
<reference evidence="2 3" key="1">
    <citation type="submission" date="2020-07" db="EMBL/GenBank/DDBJ databases">
        <title>Sequencing the genomes of 1000 actinobacteria strains.</title>
        <authorList>
            <person name="Klenk H.-P."/>
        </authorList>
    </citation>
    <scope>NUCLEOTIDE SEQUENCE [LARGE SCALE GENOMIC DNA]</scope>
    <source>
        <strain evidence="2 3">DSM 102047</strain>
    </source>
</reference>
<dbReference type="EMBL" id="JACBYQ010000001">
    <property type="protein sequence ID" value="NYE94577.1"/>
    <property type="molecule type" value="Genomic_DNA"/>
</dbReference>
<sequence>MAQSKKPSLRLTSLTIGSSRPRELAAFYARLLSWPIRAEEAAGDGEPEWAGWAQLAPPEGESGPTLNVEYERFYNRPVWPSEPGQQTASQHLDIAVDDLVEAVEWAIRCGATLAQTQPQEGVRVLFDPEGHPFCLFR</sequence>
<dbReference type="PANTHER" id="PTHR35908">
    <property type="entry name" value="HYPOTHETICAL FUSION PROTEIN"/>
    <property type="match status" value="1"/>
</dbReference>
<dbReference type="RefSeq" id="WP_179388322.1">
    <property type="nucleotide sequence ID" value="NZ_JACBYQ010000001.1"/>
</dbReference>
<comment type="caution">
    <text evidence="2">The sequence shown here is derived from an EMBL/GenBank/DDBJ whole genome shotgun (WGS) entry which is preliminary data.</text>
</comment>
<organism evidence="2 3">
    <name type="scientific">Psychromicrobium silvestre</name>
    <dbReference type="NCBI Taxonomy" id="1645614"/>
    <lineage>
        <taxon>Bacteria</taxon>
        <taxon>Bacillati</taxon>
        <taxon>Actinomycetota</taxon>
        <taxon>Actinomycetes</taxon>
        <taxon>Micrococcales</taxon>
        <taxon>Micrococcaceae</taxon>
        <taxon>Psychromicrobium</taxon>
    </lineage>
</organism>
<dbReference type="InterPro" id="IPR029068">
    <property type="entry name" value="Glyas_Bleomycin-R_OHBP_Dase"/>
</dbReference>
<keyword evidence="3" id="KW-1185">Reference proteome</keyword>
<dbReference type="Proteomes" id="UP000521748">
    <property type="component" value="Unassembled WGS sequence"/>
</dbReference>
<accession>A0A7Y9LS50</accession>
<gene>
    <name evidence="2" type="ORF">FHU41_000798</name>
</gene>
<proteinExistence type="predicted"/>
<evidence type="ECO:0000313" key="3">
    <source>
        <dbReference type="Proteomes" id="UP000521748"/>
    </source>
</evidence>
<dbReference type="Pfam" id="PF18029">
    <property type="entry name" value="Glyoxalase_6"/>
    <property type="match status" value="1"/>
</dbReference>
<feature type="domain" description="Glyoxalase-like" evidence="1">
    <location>
        <begin position="15"/>
        <end position="136"/>
    </location>
</feature>
<evidence type="ECO:0000259" key="1">
    <source>
        <dbReference type="Pfam" id="PF18029"/>
    </source>
</evidence>
<dbReference type="AlphaFoldDB" id="A0A7Y9LS50"/>